<reference evidence="4" key="1">
    <citation type="submission" date="2025-08" db="UniProtKB">
        <authorList>
            <consortium name="RefSeq"/>
        </authorList>
    </citation>
    <scope>IDENTIFICATION</scope>
    <source>
        <tissue evidence="4">Whole Larva</tissue>
    </source>
</reference>
<dbReference type="InterPro" id="IPR032816">
    <property type="entry name" value="VTT_dom"/>
</dbReference>
<dbReference type="RefSeq" id="XP_017779878.1">
    <property type="nucleotide sequence ID" value="XM_017924389.1"/>
</dbReference>
<evidence type="ECO:0000313" key="4">
    <source>
        <dbReference type="RefSeq" id="XP_017779878.1"/>
    </source>
</evidence>
<protein>
    <submittedName>
        <fullName evidence="4">Transmembrane protein 64</fullName>
    </submittedName>
</protein>
<keyword evidence="1 4" id="KW-0812">Transmembrane</keyword>
<dbReference type="PANTHER" id="PTHR46593">
    <property type="entry name" value="TRANSMEMBRANE PROTEIN 64"/>
    <property type="match status" value="1"/>
</dbReference>
<feature type="transmembrane region" description="Helical" evidence="1">
    <location>
        <begin position="26"/>
        <end position="50"/>
    </location>
</feature>
<feature type="transmembrane region" description="Helical" evidence="1">
    <location>
        <begin position="100"/>
        <end position="125"/>
    </location>
</feature>
<gene>
    <name evidence="4" type="primary">LOC108565098</name>
</gene>
<dbReference type="InterPro" id="IPR053069">
    <property type="entry name" value="TVP38/TMEM64"/>
</dbReference>
<name>A0ABM1MZ78_NICVS</name>
<accession>A0ABM1MZ78</accession>
<sequence length="271" mass="29869">MQITIQVDNAGAGETRRSFCVRLKSVLCHLSIFNAITLFTLVSILLLALYLCKTYIRSVLFWLENQDSSIISLTIIFLFTIVALPISVGYIVLVVANGYLFGVVNGFCMTVVGANLGLLFAHYILKLVAHHHSVRRLVDNETAKAIMRVISGPLCFKIVLCSRLTPIPFGLQNTIFALSNVSGKLYHLASMFGLLPAQMVGVYVGSTLRSMQDVIENRNISTSTYIFAGLQLALGCSLMFWIGTKARKELLRVLAEGENKLTPSEKVANFV</sequence>
<feature type="domain" description="VTT" evidence="2">
    <location>
        <begin position="92"/>
        <end position="206"/>
    </location>
</feature>
<dbReference type="Proteomes" id="UP000695000">
    <property type="component" value="Unplaced"/>
</dbReference>
<evidence type="ECO:0000313" key="3">
    <source>
        <dbReference type="Proteomes" id="UP000695000"/>
    </source>
</evidence>
<keyword evidence="1" id="KW-0472">Membrane</keyword>
<evidence type="ECO:0000259" key="2">
    <source>
        <dbReference type="Pfam" id="PF09335"/>
    </source>
</evidence>
<keyword evidence="3" id="KW-1185">Reference proteome</keyword>
<feature type="transmembrane region" description="Helical" evidence="1">
    <location>
        <begin position="224"/>
        <end position="242"/>
    </location>
</feature>
<organism evidence="3 4">
    <name type="scientific">Nicrophorus vespilloides</name>
    <name type="common">Boreal carrion beetle</name>
    <dbReference type="NCBI Taxonomy" id="110193"/>
    <lineage>
        <taxon>Eukaryota</taxon>
        <taxon>Metazoa</taxon>
        <taxon>Ecdysozoa</taxon>
        <taxon>Arthropoda</taxon>
        <taxon>Hexapoda</taxon>
        <taxon>Insecta</taxon>
        <taxon>Pterygota</taxon>
        <taxon>Neoptera</taxon>
        <taxon>Endopterygota</taxon>
        <taxon>Coleoptera</taxon>
        <taxon>Polyphaga</taxon>
        <taxon>Staphyliniformia</taxon>
        <taxon>Silphidae</taxon>
        <taxon>Nicrophorinae</taxon>
        <taxon>Nicrophorus</taxon>
    </lineage>
</organism>
<dbReference type="PANTHER" id="PTHR46593:SF1">
    <property type="entry name" value="TRANSMEMBRANE PROTEIN 64"/>
    <property type="match status" value="1"/>
</dbReference>
<keyword evidence="1" id="KW-1133">Transmembrane helix</keyword>
<feature type="transmembrane region" description="Helical" evidence="1">
    <location>
        <begin position="70"/>
        <end position="93"/>
    </location>
</feature>
<feature type="transmembrane region" description="Helical" evidence="1">
    <location>
        <begin position="185"/>
        <end position="204"/>
    </location>
</feature>
<dbReference type="Pfam" id="PF09335">
    <property type="entry name" value="VTT_dom"/>
    <property type="match status" value="1"/>
</dbReference>
<proteinExistence type="predicted"/>
<dbReference type="GeneID" id="108565098"/>
<evidence type="ECO:0000256" key="1">
    <source>
        <dbReference type="SAM" id="Phobius"/>
    </source>
</evidence>